<keyword evidence="4" id="KW-1185">Reference proteome</keyword>
<reference evidence="3 4" key="1">
    <citation type="submission" date="2017-02" db="EMBL/GenBank/DDBJ databases">
        <title>Trade-off between light-utilization and light-protection in marine flavobacteria.</title>
        <authorList>
            <person name="Kumagai Y."/>
            <person name="Yoshizawa S."/>
            <person name="Kogure K."/>
            <person name="Iwasaki W."/>
        </authorList>
    </citation>
    <scope>NUCLEOTIDE SEQUENCE [LARGE SCALE GENOMIC DNA]</scope>
    <source>
        <strain evidence="3 4">KCTC 23670</strain>
    </source>
</reference>
<organism evidence="3 4">
    <name type="scientific">Polaribacter sejongensis</name>
    <dbReference type="NCBI Taxonomy" id="985043"/>
    <lineage>
        <taxon>Bacteria</taxon>
        <taxon>Pseudomonadati</taxon>
        <taxon>Bacteroidota</taxon>
        <taxon>Flavobacteriia</taxon>
        <taxon>Flavobacteriales</taxon>
        <taxon>Flavobacteriaceae</taxon>
    </lineage>
</organism>
<feature type="domain" description="Phage shock protein PspC N-terminal" evidence="2">
    <location>
        <begin position="9"/>
        <end position="55"/>
    </location>
</feature>
<evidence type="ECO:0000259" key="2">
    <source>
        <dbReference type="Pfam" id="PF04024"/>
    </source>
</evidence>
<gene>
    <name evidence="3" type="ORF">BTO15_05390</name>
</gene>
<name>A0ABM6PXV0_9FLAO</name>
<protein>
    <recommendedName>
        <fullName evidence="2">Phage shock protein PspC N-terminal domain-containing protein</fullName>
    </recommendedName>
</protein>
<evidence type="ECO:0000256" key="1">
    <source>
        <dbReference type="SAM" id="Phobius"/>
    </source>
</evidence>
<dbReference type="Proteomes" id="UP000232721">
    <property type="component" value="Chromosome"/>
</dbReference>
<dbReference type="EMBL" id="CP019336">
    <property type="protein sequence ID" value="AUC21571.1"/>
    <property type="molecule type" value="Genomic_DNA"/>
</dbReference>
<proteinExistence type="predicted"/>
<accession>A0ABM6PXV0</accession>
<keyword evidence="1" id="KW-1133">Transmembrane helix</keyword>
<sequence length="60" mass="6741">MAFINITKNKNMILGVSDWLSPKINVEAKYIRIGFVVAFLFAGVGLGLYLILWIVKLLSK</sequence>
<keyword evidence="1" id="KW-0472">Membrane</keyword>
<dbReference type="Pfam" id="PF04024">
    <property type="entry name" value="PspC"/>
    <property type="match status" value="1"/>
</dbReference>
<evidence type="ECO:0000313" key="4">
    <source>
        <dbReference type="Proteomes" id="UP000232721"/>
    </source>
</evidence>
<feature type="transmembrane region" description="Helical" evidence="1">
    <location>
        <begin position="30"/>
        <end position="55"/>
    </location>
</feature>
<keyword evidence="1" id="KW-0812">Transmembrane</keyword>
<evidence type="ECO:0000313" key="3">
    <source>
        <dbReference type="EMBL" id="AUC21571.1"/>
    </source>
</evidence>
<dbReference type="InterPro" id="IPR007168">
    <property type="entry name" value="Phageshock_PspC_N"/>
</dbReference>